<evidence type="ECO:0000313" key="5">
    <source>
        <dbReference type="Proteomes" id="UP000027002"/>
    </source>
</evidence>
<accession>A0A8E5HRW2</accession>
<reference evidence="4" key="1">
    <citation type="submission" date="2020-03" db="EMBL/GenBank/DDBJ databases">
        <title>A mixture of massive structural variations and highly conserved coding sequences in Ustilaginoidea virens genome.</title>
        <authorList>
            <person name="Zhang K."/>
            <person name="Zhao Z."/>
            <person name="Zhang Z."/>
            <person name="Li Y."/>
            <person name="Hsiang T."/>
            <person name="Sun W."/>
        </authorList>
    </citation>
    <scope>NUCLEOTIDE SEQUENCE</scope>
    <source>
        <strain evidence="4">UV-8b</strain>
    </source>
</reference>
<feature type="signal peptide" evidence="2">
    <location>
        <begin position="1"/>
        <end position="20"/>
    </location>
</feature>
<dbReference type="OrthoDB" id="160645at2759"/>
<feature type="chain" id="PRO_5034887864" description="DUF7029 domain-containing protein" evidence="2">
    <location>
        <begin position="21"/>
        <end position="873"/>
    </location>
</feature>
<name>A0A8E5HRW2_USTVR</name>
<evidence type="ECO:0000313" key="4">
    <source>
        <dbReference type="EMBL" id="QUC20024.1"/>
    </source>
</evidence>
<dbReference type="EMBL" id="CP072755">
    <property type="protein sequence ID" value="QUC20024.1"/>
    <property type="molecule type" value="Genomic_DNA"/>
</dbReference>
<feature type="region of interest" description="Disordered" evidence="1">
    <location>
        <begin position="209"/>
        <end position="265"/>
    </location>
</feature>
<dbReference type="Proteomes" id="UP000027002">
    <property type="component" value="Chromosome 3"/>
</dbReference>
<protein>
    <recommendedName>
        <fullName evidence="3">DUF7029 domain-containing protein</fullName>
    </recommendedName>
</protein>
<feature type="region of interest" description="Disordered" evidence="1">
    <location>
        <begin position="672"/>
        <end position="696"/>
    </location>
</feature>
<evidence type="ECO:0000256" key="1">
    <source>
        <dbReference type="SAM" id="MobiDB-lite"/>
    </source>
</evidence>
<dbReference type="KEGG" id="uvi:66065043"/>
<dbReference type="GeneID" id="66065043"/>
<evidence type="ECO:0000259" key="3">
    <source>
        <dbReference type="Pfam" id="PF22974"/>
    </source>
</evidence>
<dbReference type="AlphaFoldDB" id="A0A8E5HRW2"/>
<keyword evidence="5" id="KW-1185">Reference proteome</keyword>
<keyword evidence="2" id="KW-0732">Signal</keyword>
<evidence type="ECO:0000256" key="2">
    <source>
        <dbReference type="SAM" id="SignalP"/>
    </source>
</evidence>
<dbReference type="RefSeq" id="XP_042997697.1">
    <property type="nucleotide sequence ID" value="XM_043141763.1"/>
</dbReference>
<dbReference type="Pfam" id="PF22974">
    <property type="entry name" value="DUF7029"/>
    <property type="match status" value="1"/>
</dbReference>
<dbReference type="InterPro" id="IPR054293">
    <property type="entry name" value="DUF7029"/>
</dbReference>
<proteinExistence type="predicted"/>
<sequence>MLPLPFAAALLLGVASPVSAVQPPYQLGNGTRNGTAPVKFRTEIVTAIYPSSKPTPTPTQPQTPSFVNDVPSATLSPNVHWSHDTKKVENVIPVEPNQGSQLYYGVSSPSESGHYAFLKYYFKYPSVNIDHSDHVSIDYHSNGVMTASFKDQDAFNHAQKTWSAKDGLILIAYVPGCGGYATGERCYFNVTGLEYNHQKQTIVAVGSSKHPDQITTSGETEWGWWSADRHGQPRASTKSSGQSTSCPNGAAVASNTDADSGDSMGQLQLECEEPVDKENGLPTACLGSNFDQILDAKLGLANMSLESKAFLDGKFSTWPSNGTGAPSPGAARMRGRSLAQRGFWSKAGRFFKNVYKKVEQVVTAALSIGGGFDAGFSFKLPDRSNPNSLSNTLVNSLVRPVQSPWGDALLLKSFQPQQQVLGGTALVAERLNIYCVGCGASGQGRVAGRARWSAVKGLEEGRIELRTNMQFALKLGIEAQAQLKQRFTTDLFTYGLPHLSYGVVTIGPYVNVGARVEVGAEANGKLLVGGEIGLQDALVVMDIVNPSQNQRSGWEPYFKPVFEADGDVALTAEIGLPVGIRCGLKISTFWEKSVGIVDEPSIKGSAKISASAKYSNSTGWEAGLHSHDGCTGVLTQISWRNRLWAGLIGTGDAPVLDTGDRSLMRKCIGPAASRSTGSLSQGTRRRSIDSASVSTAEGSEEVTYNMATNHTLSQLATPDSSARVVSCANGNLYVVTNDDKDNSYCFSQWDTNQQSEIVYDGVHRSMHYYNDTMAKIGVSRLRVSDSSRVPRSSVTVAFVPLDNPDGGQRLYVAADSKQGMFFPVVCDFSDKSASKLFLVADPVEGVETLQRKGVEHSVTGGQVAACRLLPLKA</sequence>
<feature type="compositionally biased region" description="Polar residues" evidence="1">
    <location>
        <begin position="234"/>
        <end position="265"/>
    </location>
</feature>
<feature type="domain" description="DUF7029" evidence="3">
    <location>
        <begin position="121"/>
        <end position="216"/>
    </location>
</feature>
<gene>
    <name evidence="4" type="ORF">UV8b_04265</name>
</gene>
<feature type="compositionally biased region" description="Polar residues" evidence="1">
    <location>
        <begin position="673"/>
        <end position="682"/>
    </location>
</feature>
<organism evidence="4 5">
    <name type="scientific">Ustilaginoidea virens</name>
    <name type="common">Rice false smut fungus</name>
    <name type="synonym">Villosiclava virens</name>
    <dbReference type="NCBI Taxonomy" id="1159556"/>
    <lineage>
        <taxon>Eukaryota</taxon>
        <taxon>Fungi</taxon>
        <taxon>Dikarya</taxon>
        <taxon>Ascomycota</taxon>
        <taxon>Pezizomycotina</taxon>
        <taxon>Sordariomycetes</taxon>
        <taxon>Hypocreomycetidae</taxon>
        <taxon>Hypocreales</taxon>
        <taxon>Clavicipitaceae</taxon>
        <taxon>Ustilaginoidea</taxon>
    </lineage>
</organism>